<evidence type="ECO:0000313" key="1">
    <source>
        <dbReference type="EMBL" id="ETK96836.1"/>
    </source>
</evidence>
<gene>
    <name evidence="1" type="ORF">L915_00532</name>
</gene>
<protein>
    <submittedName>
        <fullName evidence="1">Uncharacterized protein</fullName>
    </submittedName>
</protein>
<proteinExistence type="predicted"/>
<name>W2HQV0_PHYNI</name>
<feature type="non-terminal residue" evidence="1">
    <location>
        <position position="1"/>
    </location>
</feature>
<accession>W2HQV0</accession>
<reference evidence="1" key="1">
    <citation type="submission" date="2013-11" db="EMBL/GenBank/DDBJ databases">
        <title>The Genome Sequence of Phytophthora parasitica CJ02B3.</title>
        <authorList>
            <consortium name="The Broad Institute Genomics Platform"/>
            <person name="Russ C."/>
            <person name="Tyler B."/>
            <person name="Panabieres F."/>
            <person name="Shan W."/>
            <person name="Tripathy S."/>
            <person name="Grunwald N."/>
            <person name="Machado M."/>
            <person name="Johnson C.S."/>
            <person name="Arredondo F."/>
            <person name="Hong C."/>
            <person name="Coffey M."/>
            <person name="Young S.K."/>
            <person name="Zeng Q."/>
            <person name="Gargeya S."/>
            <person name="Fitzgerald M."/>
            <person name="Abouelleil A."/>
            <person name="Alvarado L."/>
            <person name="Chapman S.B."/>
            <person name="Gainer-Dewar J."/>
            <person name="Goldberg J."/>
            <person name="Griggs A."/>
            <person name="Gujja S."/>
            <person name="Hansen M."/>
            <person name="Howarth C."/>
            <person name="Imamovic A."/>
            <person name="Ireland A."/>
            <person name="Larimer J."/>
            <person name="McCowan C."/>
            <person name="Murphy C."/>
            <person name="Pearson M."/>
            <person name="Poon T.W."/>
            <person name="Priest M."/>
            <person name="Roberts A."/>
            <person name="Saif S."/>
            <person name="Shea T."/>
            <person name="Sykes S."/>
            <person name="Wortman J."/>
            <person name="Nusbaum C."/>
            <person name="Birren B."/>
        </authorList>
    </citation>
    <scope>NUCLEOTIDE SEQUENCE [LARGE SCALE GENOMIC DNA]</scope>
    <source>
        <strain evidence="1">CJ02B3</strain>
    </source>
</reference>
<dbReference type="Proteomes" id="UP000053236">
    <property type="component" value="Unassembled WGS sequence"/>
</dbReference>
<dbReference type="EMBL" id="KI683986">
    <property type="protein sequence ID" value="ETK96836.1"/>
    <property type="molecule type" value="Genomic_DNA"/>
</dbReference>
<sequence>VDEGAFNGAFYDSHANTRMSCNTLVGATSYHGRWGEVHAWEA</sequence>
<organism evidence="1">
    <name type="scientific">Phytophthora nicotianae</name>
    <name type="common">Potato buckeye rot agent</name>
    <name type="synonym">Phytophthora parasitica</name>
    <dbReference type="NCBI Taxonomy" id="4792"/>
    <lineage>
        <taxon>Eukaryota</taxon>
        <taxon>Sar</taxon>
        <taxon>Stramenopiles</taxon>
        <taxon>Oomycota</taxon>
        <taxon>Peronosporomycetes</taxon>
        <taxon>Peronosporales</taxon>
        <taxon>Peronosporaceae</taxon>
        <taxon>Phytophthora</taxon>
    </lineage>
</organism>
<dbReference type="AlphaFoldDB" id="W2HQV0"/>